<feature type="transmembrane region" description="Helical" evidence="3">
    <location>
        <begin position="437"/>
        <end position="463"/>
    </location>
</feature>
<evidence type="ECO:0000256" key="3">
    <source>
        <dbReference type="SAM" id="Phobius"/>
    </source>
</evidence>
<reference evidence="5" key="1">
    <citation type="journal article" date="2017" name="Genome Biol.">
        <title>Comparative genomics reveals high biological diversity and specific adaptations in the industrially and medically important fungal genus Aspergillus.</title>
        <authorList>
            <person name="de Vries R.P."/>
            <person name="Riley R."/>
            <person name="Wiebenga A."/>
            <person name="Aguilar-Osorio G."/>
            <person name="Amillis S."/>
            <person name="Uchima C.A."/>
            <person name="Anderluh G."/>
            <person name="Asadollahi M."/>
            <person name="Askin M."/>
            <person name="Barry K."/>
            <person name="Battaglia E."/>
            <person name="Bayram O."/>
            <person name="Benocci T."/>
            <person name="Braus-Stromeyer S.A."/>
            <person name="Caldana C."/>
            <person name="Canovas D."/>
            <person name="Cerqueira G.C."/>
            <person name="Chen F."/>
            <person name="Chen W."/>
            <person name="Choi C."/>
            <person name="Clum A."/>
            <person name="Dos Santos R.A."/>
            <person name="Damasio A.R."/>
            <person name="Diallinas G."/>
            <person name="Emri T."/>
            <person name="Fekete E."/>
            <person name="Flipphi M."/>
            <person name="Freyberg S."/>
            <person name="Gallo A."/>
            <person name="Gournas C."/>
            <person name="Habgood R."/>
            <person name="Hainaut M."/>
            <person name="Harispe M.L."/>
            <person name="Henrissat B."/>
            <person name="Hilden K.S."/>
            <person name="Hope R."/>
            <person name="Hossain A."/>
            <person name="Karabika E."/>
            <person name="Karaffa L."/>
            <person name="Karanyi Z."/>
            <person name="Krasevec N."/>
            <person name="Kuo A."/>
            <person name="Kusch H."/>
            <person name="LaButti K."/>
            <person name="Lagendijk E.L."/>
            <person name="Lapidus A."/>
            <person name="Levasseur A."/>
            <person name="Lindquist E."/>
            <person name="Lipzen A."/>
            <person name="Logrieco A.F."/>
            <person name="MacCabe A."/>
            <person name="Maekelae M.R."/>
            <person name="Malavazi I."/>
            <person name="Melin P."/>
            <person name="Meyer V."/>
            <person name="Mielnichuk N."/>
            <person name="Miskei M."/>
            <person name="Molnar A.P."/>
            <person name="Mule G."/>
            <person name="Ngan C.Y."/>
            <person name="Orejas M."/>
            <person name="Orosz E."/>
            <person name="Ouedraogo J.P."/>
            <person name="Overkamp K.M."/>
            <person name="Park H.-S."/>
            <person name="Perrone G."/>
            <person name="Piumi F."/>
            <person name="Punt P.J."/>
            <person name="Ram A.F."/>
            <person name="Ramon A."/>
            <person name="Rauscher S."/>
            <person name="Record E."/>
            <person name="Riano-Pachon D.M."/>
            <person name="Robert V."/>
            <person name="Roehrig J."/>
            <person name="Ruller R."/>
            <person name="Salamov A."/>
            <person name="Salih N.S."/>
            <person name="Samson R.A."/>
            <person name="Sandor E."/>
            <person name="Sanguinetti M."/>
            <person name="Schuetze T."/>
            <person name="Sepcic K."/>
            <person name="Shelest E."/>
            <person name="Sherlock G."/>
            <person name="Sophianopoulou V."/>
            <person name="Squina F.M."/>
            <person name="Sun H."/>
            <person name="Susca A."/>
            <person name="Todd R.B."/>
            <person name="Tsang A."/>
            <person name="Unkles S.E."/>
            <person name="van de Wiele N."/>
            <person name="van Rossen-Uffink D."/>
            <person name="Oliveira J.V."/>
            <person name="Vesth T.C."/>
            <person name="Visser J."/>
            <person name="Yu J.-H."/>
            <person name="Zhou M."/>
            <person name="Andersen M.R."/>
            <person name="Archer D.B."/>
            <person name="Baker S.E."/>
            <person name="Benoit I."/>
            <person name="Brakhage A.A."/>
            <person name="Braus G.H."/>
            <person name="Fischer R."/>
            <person name="Frisvad J.C."/>
            <person name="Goldman G.H."/>
            <person name="Houbraken J."/>
            <person name="Oakley B."/>
            <person name="Pocsi I."/>
            <person name="Scazzocchio C."/>
            <person name="Seiboth B."/>
            <person name="vanKuyk P.A."/>
            <person name="Wortman J."/>
            <person name="Dyer P.S."/>
            <person name="Grigoriev I.V."/>
        </authorList>
    </citation>
    <scope>NUCLEOTIDE SEQUENCE [LARGE SCALE GENOMIC DNA]</scope>
    <source>
        <strain evidence="5">CBS 506.65</strain>
    </source>
</reference>
<feature type="region of interest" description="Disordered" evidence="2">
    <location>
        <begin position="500"/>
        <end position="575"/>
    </location>
</feature>
<dbReference type="PANTHER" id="PTHR11567:SF127">
    <property type="entry name" value="HISTIDINE ACID PHOSPHATASE"/>
    <property type="match status" value="1"/>
</dbReference>
<comment type="similarity">
    <text evidence="1">Belongs to the histidine acid phosphatase family.</text>
</comment>
<dbReference type="OrthoDB" id="258392at2759"/>
<dbReference type="EMBL" id="KV878336">
    <property type="protein sequence ID" value="OJJ50897.1"/>
    <property type="molecule type" value="Genomic_DNA"/>
</dbReference>
<name>A0A1L9SUZ9_9EURO</name>
<evidence type="ECO:0000256" key="2">
    <source>
        <dbReference type="SAM" id="MobiDB-lite"/>
    </source>
</evidence>
<keyword evidence="3" id="KW-0812">Transmembrane</keyword>
<evidence type="ECO:0000313" key="5">
    <source>
        <dbReference type="Proteomes" id="UP000184188"/>
    </source>
</evidence>
<dbReference type="STRING" id="1073090.A0A1L9SUZ9"/>
<dbReference type="AlphaFoldDB" id="A0A1L9SUZ9"/>
<keyword evidence="3" id="KW-1133">Transmembrane helix</keyword>
<dbReference type="InterPro" id="IPR050645">
    <property type="entry name" value="Histidine_acid_phosphatase"/>
</dbReference>
<dbReference type="Pfam" id="PF00328">
    <property type="entry name" value="His_Phos_2"/>
    <property type="match status" value="1"/>
</dbReference>
<dbReference type="VEuPathDB" id="FungiDB:ASPZODRAFT_55272"/>
<evidence type="ECO:0008006" key="6">
    <source>
        <dbReference type="Google" id="ProtNLM"/>
    </source>
</evidence>
<accession>A0A1L9SUZ9</accession>
<keyword evidence="5" id="KW-1185">Reference proteome</keyword>
<dbReference type="Gene3D" id="3.40.50.1240">
    <property type="entry name" value="Phosphoglycerate mutase-like"/>
    <property type="match status" value="1"/>
</dbReference>
<dbReference type="PANTHER" id="PTHR11567">
    <property type="entry name" value="ACID PHOSPHATASE-RELATED"/>
    <property type="match status" value="1"/>
</dbReference>
<dbReference type="InterPro" id="IPR000560">
    <property type="entry name" value="His_Pase_clade-2"/>
</dbReference>
<sequence>MLALFAYLGYAQDLTEKVWGIFAYTIHGDSTPDLLPQTKTLTAYGANQLYAAGATFRERYVAIPADDSVATLRVQGLSAYTIDPDEVVTLSTPEQFMVASAQAFVQGLFPPVGQLINATFLEPSSQLANGTIVAFPLDGYQYPQIVTQGYSDPNSISIAGQADCFAHEVAEFEYQVSDQYQQINEETAAFYQNLSANALSSVLETSATDYMNACEISEYLDYQQLHNSSLLDSVSEDDVILARSLADKYVYAVNSNSSSETGINNGNIRSIAGQTLAARILESFVSNVEARGSSDKVTLLFGRPESPVALASLLQLAAPTYSKFQSRPSLGASLVFELFSLSNESYPVYPDSSELFVRFLLHNGTNSSTQFVSYPLFGHGPSNIAIPFDEFLAGMEQISMGSTEEWCLTCNSNSVFCDGLVSSTGSEKSGKSNGMSLAVAGVIGAFVTLAVIGLLAAIGFLVCRGRRQSWRRRSSPGGFKGDRKLASDCDVSFNNPVWGDLKAPADNQPANTGTPGEVATTGHHRSGSWEMGQHRDSSSAGPAQISRTGPAFDEEDEDEWRIHSVMQPVKARESI</sequence>
<dbReference type="GO" id="GO:0016791">
    <property type="term" value="F:phosphatase activity"/>
    <property type="evidence" value="ECO:0007669"/>
    <property type="project" value="TreeGrafter"/>
</dbReference>
<dbReference type="InterPro" id="IPR029033">
    <property type="entry name" value="His_PPase_superfam"/>
</dbReference>
<gene>
    <name evidence="4" type="ORF">ASPZODRAFT_55272</name>
</gene>
<protein>
    <recommendedName>
        <fullName evidence="6">Histidine acid phosphatase</fullName>
    </recommendedName>
</protein>
<dbReference type="GeneID" id="34614998"/>
<organism evidence="4 5">
    <name type="scientific">Penicilliopsis zonata CBS 506.65</name>
    <dbReference type="NCBI Taxonomy" id="1073090"/>
    <lineage>
        <taxon>Eukaryota</taxon>
        <taxon>Fungi</taxon>
        <taxon>Dikarya</taxon>
        <taxon>Ascomycota</taxon>
        <taxon>Pezizomycotina</taxon>
        <taxon>Eurotiomycetes</taxon>
        <taxon>Eurotiomycetidae</taxon>
        <taxon>Eurotiales</taxon>
        <taxon>Aspergillaceae</taxon>
        <taxon>Penicilliopsis</taxon>
    </lineage>
</organism>
<dbReference type="RefSeq" id="XP_022585407.1">
    <property type="nucleotide sequence ID" value="XM_022728534.1"/>
</dbReference>
<feature type="compositionally biased region" description="Polar residues" evidence="2">
    <location>
        <begin position="538"/>
        <end position="547"/>
    </location>
</feature>
<dbReference type="CDD" id="cd07061">
    <property type="entry name" value="HP_HAP_like"/>
    <property type="match status" value="1"/>
</dbReference>
<dbReference type="Proteomes" id="UP000184188">
    <property type="component" value="Unassembled WGS sequence"/>
</dbReference>
<evidence type="ECO:0000313" key="4">
    <source>
        <dbReference type="EMBL" id="OJJ50897.1"/>
    </source>
</evidence>
<proteinExistence type="inferred from homology"/>
<dbReference type="SUPFAM" id="SSF53254">
    <property type="entry name" value="Phosphoglycerate mutase-like"/>
    <property type="match status" value="1"/>
</dbReference>
<evidence type="ECO:0000256" key="1">
    <source>
        <dbReference type="ARBA" id="ARBA00005375"/>
    </source>
</evidence>
<keyword evidence="3" id="KW-0472">Membrane</keyword>